<proteinExistence type="predicted"/>
<dbReference type="EMBL" id="CM046118">
    <property type="protein sequence ID" value="KAI8438513.1"/>
    <property type="molecule type" value="Genomic_DNA"/>
</dbReference>
<comment type="caution">
    <text evidence="1">The sequence shown here is derived from an EMBL/GenBank/DDBJ whole genome shotgun (WGS) entry which is preliminary data.</text>
</comment>
<gene>
    <name evidence="1" type="ORF">MSG28_010993</name>
</gene>
<evidence type="ECO:0000313" key="1">
    <source>
        <dbReference type="EMBL" id="KAI8438513.1"/>
    </source>
</evidence>
<reference evidence="1 2" key="1">
    <citation type="journal article" date="2022" name="Genome Biol. Evol.">
        <title>The Spruce Budworm Genome: Reconstructing the Evolutionary History of Antifreeze Proteins.</title>
        <authorList>
            <person name="Beliveau C."/>
            <person name="Gagne P."/>
            <person name="Picq S."/>
            <person name="Vernygora O."/>
            <person name="Keeling C.I."/>
            <person name="Pinkney K."/>
            <person name="Doucet D."/>
            <person name="Wen F."/>
            <person name="Johnston J.S."/>
            <person name="Maaroufi H."/>
            <person name="Boyle B."/>
            <person name="Laroche J."/>
            <person name="Dewar K."/>
            <person name="Juretic N."/>
            <person name="Blackburn G."/>
            <person name="Nisole A."/>
            <person name="Brunet B."/>
            <person name="Brandao M."/>
            <person name="Lumley L."/>
            <person name="Duan J."/>
            <person name="Quan G."/>
            <person name="Lucarotti C.J."/>
            <person name="Roe A.D."/>
            <person name="Sperling F.A.H."/>
            <person name="Levesque R.C."/>
            <person name="Cusson M."/>
        </authorList>
    </citation>
    <scope>NUCLEOTIDE SEQUENCE [LARGE SCALE GENOMIC DNA]</scope>
    <source>
        <strain evidence="1">Glfc:IPQL:Cfum</strain>
    </source>
</reference>
<sequence>MDVHSELVEPATPVLSYDSVRFWRAEDSGYHTFTPSSIDCSELSTENIDPSGSQGPICINRGTFPDSYRNTPESYPRVGYQYSYTTNTINESFPDRPSKRRGVKRPYQDETNPNDVSYGSIPTPTSVIAGQIQKLKVNDSANISGRYSLTSFNSDYADTSSFCNFNSLSFPSTPVKKICKSSCKLNKLKSNHKSSPLRPINNLNCPPRKFARQLDFEIHSLACEPQSLQVIKPSPCPAKGLLQFKPNQKIDIIKMLHETVLCVPAISNIISYLSPADIFNFTLVSPIWLQICEDVIEGREKLKQYLKLSKENQENKRHSCTPKNTSDVIRRKLKEIHNIENVENASNSPSSPPVSPRTRRFKTFSRFASLDTRIQLACVRCQQPAKVTEEASGEIWAECTRATCAYQFCKYCSCDRHPGKSCIRYDLDGPSPSKRKKKTCAAGSKQSKTNLRRLLIK</sequence>
<keyword evidence="2" id="KW-1185">Reference proteome</keyword>
<organism evidence="1 2">
    <name type="scientific">Choristoneura fumiferana</name>
    <name type="common">Spruce budworm moth</name>
    <name type="synonym">Archips fumiferana</name>
    <dbReference type="NCBI Taxonomy" id="7141"/>
    <lineage>
        <taxon>Eukaryota</taxon>
        <taxon>Metazoa</taxon>
        <taxon>Ecdysozoa</taxon>
        <taxon>Arthropoda</taxon>
        <taxon>Hexapoda</taxon>
        <taxon>Insecta</taxon>
        <taxon>Pterygota</taxon>
        <taxon>Neoptera</taxon>
        <taxon>Endopterygota</taxon>
        <taxon>Lepidoptera</taxon>
        <taxon>Glossata</taxon>
        <taxon>Ditrysia</taxon>
        <taxon>Tortricoidea</taxon>
        <taxon>Tortricidae</taxon>
        <taxon>Tortricinae</taxon>
        <taxon>Choristoneura</taxon>
    </lineage>
</organism>
<protein>
    <submittedName>
        <fullName evidence="1">Uncharacterized protein</fullName>
    </submittedName>
</protein>
<evidence type="ECO:0000313" key="2">
    <source>
        <dbReference type="Proteomes" id="UP001064048"/>
    </source>
</evidence>
<dbReference type="Proteomes" id="UP001064048">
    <property type="component" value="Chromosome 18"/>
</dbReference>
<accession>A0ACC0KPQ5</accession>
<name>A0ACC0KPQ5_CHOFU</name>